<evidence type="ECO:0000313" key="3">
    <source>
        <dbReference type="Proteomes" id="UP001500280"/>
    </source>
</evidence>
<dbReference type="RefSeq" id="WP_344160452.1">
    <property type="nucleotide sequence ID" value="NZ_BAAANF010000022.1"/>
</dbReference>
<accession>A0ABN2IM79</accession>
<comment type="caution">
    <text evidence="2">The sequence shown here is derived from an EMBL/GenBank/DDBJ whole genome shotgun (WGS) entry which is preliminary data.</text>
</comment>
<gene>
    <name evidence="2" type="ORF">GCM10009745_64700</name>
</gene>
<evidence type="ECO:0000313" key="2">
    <source>
        <dbReference type="EMBL" id="GAA1707881.1"/>
    </source>
</evidence>
<sequence>MSTAILAPPASLEELLLRSGQAARELSGAQHSAWNGRVVESTDDILGLAHWDGTLHLDREYILDPLREMYALAGQKHPIANLARYREALATILHEHSHFLGPNGAAQEAARAAFVRPGSRQLEEGVAEAWTHANLDTYLHHLGIEKVAPGIDTFHTNGHYAPYVTAVQMLTADLDSRADLTPGTVLTALNNQTAEHQLDLLTTLYYNSTRLPDLEPSGPRTRDHLESILRTGLTSLDAHQLLPHPQAKARAKATTQSLLSHLHTEITRAESLYTHRHRPTHTAFAGLAPPTASSPAEQPQRAPRHHLRRPSPRQLRPLTAD</sequence>
<dbReference type="Proteomes" id="UP001500280">
    <property type="component" value="Unassembled WGS sequence"/>
</dbReference>
<reference evidence="2 3" key="1">
    <citation type="journal article" date="2019" name="Int. J. Syst. Evol. Microbiol.">
        <title>The Global Catalogue of Microorganisms (GCM) 10K type strain sequencing project: providing services to taxonomists for standard genome sequencing and annotation.</title>
        <authorList>
            <consortium name="The Broad Institute Genomics Platform"/>
            <consortium name="The Broad Institute Genome Sequencing Center for Infectious Disease"/>
            <person name="Wu L."/>
            <person name="Ma J."/>
        </authorList>
    </citation>
    <scope>NUCLEOTIDE SEQUENCE [LARGE SCALE GENOMIC DNA]</scope>
    <source>
        <strain evidence="2 3">JCM 14307</strain>
    </source>
</reference>
<feature type="region of interest" description="Disordered" evidence="1">
    <location>
        <begin position="283"/>
        <end position="321"/>
    </location>
</feature>
<protein>
    <submittedName>
        <fullName evidence="2">Uncharacterized protein</fullName>
    </submittedName>
</protein>
<proteinExistence type="predicted"/>
<name>A0ABN2IM79_9ACTN</name>
<organism evidence="2 3">
    <name type="scientific">Kribbella yunnanensis</name>
    <dbReference type="NCBI Taxonomy" id="190194"/>
    <lineage>
        <taxon>Bacteria</taxon>
        <taxon>Bacillati</taxon>
        <taxon>Actinomycetota</taxon>
        <taxon>Actinomycetes</taxon>
        <taxon>Propionibacteriales</taxon>
        <taxon>Kribbellaceae</taxon>
        <taxon>Kribbella</taxon>
    </lineage>
</organism>
<dbReference type="EMBL" id="BAAANF010000022">
    <property type="protein sequence ID" value="GAA1707881.1"/>
    <property type="molecule type" value="Genomic_DNA"/>
</dbReference>
<feature type="compositionally biased region" description="Low complexity" evidence="1">
    <location>
        <begin position="312"/>
        <end position="321"/>
    </location>
</feature>
<feature type="compositionally biased region" description="Basic residues" evidence="1">
    <location>
        <begin position="302"/>
        <end position="311"/>
    </location>
</feature>
<keyword evidence="3" id="KW-1185">Reference proteome</keyword>
<evidence type="ECO:0000256" key="1">
    <source>
        <dbReference type="SAM" id="MobiDB-lite"/>
    </source>
</evidence>